<feature type="non-terminal residue" evidence="1">
    <location>
        <position position="245"/>
    </location>
</feature>
<sequence>MDTPPTALRSEFFDFLSLPLELRNRIYSLHLSNEGVVDYLEADDDAEEITHDEPVIKPVLGVNILRVCKQIYDEAVLLAYANRRWAMGYAPITPDRLTIDCAQRLACIPSDTAEKVEHLGMDIEITLNQPYSLVRSISMGDLPKMKSLRTIELNLVLEGGPNQSPRWLNRLNATYRDSPLLVGLVCQILSQIPAQISVVWLSTMWDEETGEIEGEVDFNLLYIAQKYSAIKGRACMINQTSAESA</sequence>
<comment type="caution">
    <text evidence="1">The sequence shown here is derived from an EMBL/GenBank/DDBJ whole genome shotgun (WGS) entry which is preliminary data.</text>
</comment>
<dbReference type="Proteomes" id="UP000779574">
    <property type="component" value="Unassembled WGS sequence"/>
</dbReference>
<protein>
    <submittedName>
        <fullName evidence="1">Uncharacterized protein</fullName>
    </submittedName>
</protein>
<gene>
    <name evidence="1" type="ORF">KCU76_g11592</name>
</gene>
<accession>A0A9P8EBD3</accession>
<dbReference type="AlphaFoldDB" id="A0A9P8EBD3"/>
<name>A0A9P8EBD3_AURME</name>
<reference evidence="1" key="1">
    <citation type="journal article" date="2021" name="J Fungi (Basel)">
        <title>Virulence traits and population genomics of the black yeast Aureobasidium melanogenum.</title>
        <authorList>
            <person name="Cernosa A."/>
            <person name="Sun X."/>
            <person name="Gostincar C."/>
            <person name="Fang C."/>
            <person name="Gunde-Cimerman N."/>
            <person name="Song Z."/>
        </authorList>
    </citation>
    <scope>NUCLEOTIDE SEQUENCE</scope>
    <source>
        <strain evidence="1">EXF-9911</strain>
    </source>
</reference>
<organism evidence="1 2">
    <name type="scientific">Aureobasidium melanogenum</name>
    <name type="common">Aureobasidium pullulans var. melanogenum</name>
    <dbReference type="NCBI Taxonomy" id="46634"/>
    <lineage>
        <taxon>Eukaryota</taxon>
        <taxon>Fungi</taxon>
        <taxon>Dikarya</taxon>
        <taxon>Ascomycota</taxon>
        <taxon>Pezizomycotina</taxon>
        <taxon>Dothideomycetes</taxon>
        <taxon>Dothideomycetidae</taxon>
        <taxon>Dothideales</taxon>
        <taxon>Saccotheciaceae</taxon>
        <taxon>Aureobasidium</taxon>
    </lineage>
</organism>
<reference evidence="1" key="2">
    <citation type="submission" date="2021-08" db="EMBL/GenBank/DDBJ databases">
        <authorList>
            <person name="Gostincar C."/>
            <person name="Sun X."/>
            <person name="Song Z."/>
            <person name="Gunde-Cimerman N."/>
        </authorList>
    </citation>
    <scope>NUCLEOTIDE SEQUENCE</scope>
    <source>
        <strain evidence="1">EXF-9911</strain>
    </source>
</reference>
<proteinExistence type="predicted"/>
<dbReference type="PANTHER" id="PTHR42085">
    <property type="entry name" value="F-BOX DOMAIN-CONTAINING PROTEIN"/>
    <property type="match status" value="1"/>
</dbReference>
<dbReference type="OrthoDB" id="3854279at2759"/>
<evidence type="ECO:0000313" key="1">
    <source>
        <dbReference type="EMBL" id="KAG9685604.1"/>
    </source>
</evidence>
<dbReference type="PANTHER" id="PTHR42085:SF7">
    <property type="entry name" value="F-BOX DOMAIN-CONTAINING PROTEIN"/>
    <property type="match status" value="1"/>
</dbReference>
<dbReference type="InterPro" id="IPR038883">
    <property type="entry name" value="AN11006-like"/>
</dbReference>
<dbReference type="EMBL" id="JAHFXF010000563">
    <property type="protein sequence ID" value="KAG9685604.1"/>
    <property type="molecule type" value="Genomic_DNA"/>
</dbReference>
<evidence type="ECO:0000313" key="2">
    <source>
        <dbReference type="Proteomes" id="UP000779574"/>
    </source>
</evidence>